<protein>
    <submittedName>
        <fullName evidence="2">Uncharacterized protein</fullName>
    </submittedName>
</protein>
<name>A0AA36AG39_OCTVU</name>
<evidence type="ECO:0000313" key="3">
    <source>
        <dbReference type="Proteomes" id="UP001162480"/>
    </source>
</evidence>
<feature type="coiled-coil region" evidence="1">
    <location>
        <begin position="56"/>
        <end position="83"/>
    </location>
</feature>
<keyword evidence="3" id="KW-1185">Reference proteome</keyword>
<dbReference type="EMBL" id="OX597814">
    <property type="protein sequence ID" value="CAI9714701.1"/>
    <property type="molecule type" value="Genomic_DNA"/>
</dbReference>
<sequence>MVPNSTRWKSTYDSVVVLNNLLERKSRAVHRVMSQQKLPSFTDSDVGFLIEYAQVMSNVAQALDKIQRENQAYRHEVEAGQVQTSPILQSSGRLNTGMHHEKVWALSRRPGVPTGHCILPQVSPVLAGAIY</sequence>
<dbReference type="Proteomes" id="UP001162480">
    <property type="component" value="Chromosome 1"/>
</dbReference>
<dbReference type="AlphaFoldDB" id="A0AA36AG39"/>
<proteinExistence type="predicted"/>
<keyword evidence="1" id="KW-0175">Coiled coil</keyword>
<evidence type="ECO:0000313" key="2">
    <source>
        <dbReference type="EMBL" id="CAI9714701.1"/>
    </source>
</evidence>
<gene>
    <name evidence="2" type="ORF">OCTVUL_1B016477</name>
</gene>
<organism evidence="2 3">
    <name type="scientific">Octopus vulgaris</name>
    <name type="common">Common octopus</name>
    <dbReference type="NCBI Taxonomy" id="6645"/>
    <lineage>
        <taxon>Eukaryota</taxon>
        <taxon>Metazoa</taxon>
        <taxon>Spiralia</taxon>
        <taxon>Lophotrochozoa</taxon>
        <taxon>Mollusca</taxon>
        <taxon>Cephalopoda</taxon>
        <taxon>Coleoidea</taxon>
        <taxon>Octopodiformes</taxon>
        <taxon>Octopoda</taxon>
        <taxon>Incirrata</taxon>
        <taxon>Octopodidae</taxon>
        <taxon>Octopus</taxon>
    </lineage>
</organism>
<reference evidence="2" key="1">
    <citation type="submission" date="2023-08" db="EMBL/GenBank/DDBJ databases">
        <authorList>
            <person name="Alioto T."/>
            <person name="Alioto T."/>
            <person name="Gomez Garrido J."/>
        </authorList>
    </citation>
    <scope>NUCLEOTIDE SEQUENCE</scope>
</reference>
<accession>A0AA36AG39</accession>
<evidence type="ECO:0000256" key="1">
    <source>
        <dbReference type="SAM" id="Coils"/>
    </source>
</evidence>